<sequence>MAIMISLPMYGVRPEQDVRPFWQLLSQQLRRHGVSGVSEQLLWPLDLLQHWRDPTLLLSQTCGFPLVTQLQQQVRLVGVFSYQSPYCSGEYYRSLVVVRDDEQGEQLSDFRHRTVVYNSTNSQSGYNALRVLIAPLAVNGRFFSRRVASGSHYRSIEMIQQRQADIAAIDCVSFALLQRDNPAAVAGLKIIAKTDVAPGLPLITSVTTSEKELIQIRQAIRATVNSPAATSAKAILLINGFSVLPWSAYNVIKQMQEKAAALGVITL</sequence>
<protein>
    <submittedName>
        <fullName evidence="1">Phosphate ABC transporter substrate-binding protein</fullName>
    </submittedName>
</protein>
<reference evidence="1 2" key="1">
    <citation type="submission" date="2018-09" db="EMBL/GenBank/DDBJ databases">
        <title>Yersinia kristensenii subsp. rochesterensis subsp. nov., Isolated from Human Feces.</title>
        <authorList>
            <person name="Cunningham S.A."/>
            <person name="Jeraldo P."/>
            <person name="Patel R."/>
        </authorList>
    </citation>
    <scope>NUCLEOTIDE SEQUENCE [LARGE SCALE GENOMIC DNA]</scope>
    <source>
        <strain evidence="1 2">ATCC BAA-2637</strain>
    </source>
</reference>
<evidence type="ECO:0000313" key="1">
    <source>
        <dbReference type="EMBL" id="AYD43514.1"/>
    </source>
</evidence>
<proteinExistence type="predicted"/>
<organism evidence="1 2">
    <name type="scientific">Yersinia rochesterensis</name>
    <dbReference type="NCBI Taxonomy" id="1604335"/>
    <lineage>
        <taxon>Bacteria</taxon>
        <taxon>Pseudomonadati</taxon>
        <taxon>Pseudomonadota</taxon>
        <taxon>Gammaproteobacteria</taxon>
        <taxon>Enterobacterales</taxon>
        <taxon>Yersiniaceae</taxon>
        <taxon>Yersinia</taxon>
    </lineage>
</organism>
<dbReference type="PANTHER" id="PTHR35841:SF1">
    <property type="entry name" value="PHOSPHONATES-BINDING PERIPLASMIC PROTEIN"/>
    <property type="match status" value="1"/>
</dbReference>
<dbReference type="Proteomes" id="UP000265864">
    <property type="component" value="Chromosome"/>
</dbReference>
<name>A0A8D4SMM2_9GAMM</name>
<accession>A0A8D4SMM2</accession>
<dbReference type="AlphaFoldDB" id="A0A8D4SMM2"/>
<gene>
    <name evidence="1" type="ORF">DXZ79_07220</name>
</gene>
<dbReference type="PANTHER" id="PTHR35841">
    <property type="entry name" value="PHOSPHONATES-BINDING PERIPLASMIC PROTEIN"/>
    <property type="match status" value="1"/>
</dbReference>
<dbReference type="Gene3D" id="3.40.190.10">
    <property type="entry name" value="Periplasmic binding protein-like II"/>
    <property type="match status" value="2"/>
</dbReference>
<dbReference type="EMBL" id="CP032482">
    <property type="protein sequence ID" value="AYD43514.1"/>
    <property type="molecule type" value="Genomic_DNA"/>
</dbReference>
<dbReference type="SUPFAM" id="SSF53850">
    <property type="entry name" value="Periplasmic binding protein-like II"/>
    <property type="match status" value="1"/>
</dbReference>
<evidence type="ECO:0000313" key="2">
    <source>
        <dbReference type="Proteomes" id="UP000265864"/>
    </source>
</evidence>
<dbReference type="Pfam" id="PF12974">
    <property type="entry name" value="Phosphonate-bd"/>
    <property type="match status" value="1"/>
</dbReference>